<keyword evidence="3 5" id="KW-1133">Transmembrane helix</keyword>
<feature type="signal peptide" evidence="6">
    <location>
        <begin position="1"/>
        <end position="23"/>
    </location>
</feature>
<protein>
    <recommendedName>
        <fullName evidence="7">LysM domain-containing protein</fullName>
    </recommendedName>
</protein>
<dbReference type="InterPro" id="IPR018392">
    <property type="entry name" value="LysM"/>
</dbReference>
<feature type="domain" description="LysM" evidence="7">
    <location>
        <begin position="175"/>
        <end position="218"/>
    </location>
</feature>
<feature type="transmembrane region" description="Helical" evidence="5">
    <location>
        <begin position="494"/>
        <end position="512"/>
    </location>
</feature>
<dbReference type="SUPFAM" id="SSF54106">
    <property type="entry name" value="LysM domain"/>
    <property type="match status" value="1"/>
</dbReference>
<dbReference type="Pfam" id="PF01476">
    <property type="entry name" value="LysM"/>
    <property type="match status" value="2"/>
</dbReference>
<keyword evidence="9" id="KW-1185">Reference proteome</keyword>
<dbReference type="InterPro" id="IPR036259">
    <property type="entry name" value="MFS_trans_sf"/>
</dbReference>
<keyword evidence="4 5" id="KW-0472">Membrane</keyword>
<dbReference type="EnsemblPlants" id="ORUFI09G13360.1">
    <property type="protein sequence ID" value="ORUFI09G13360.1"/>
    <property type="gene ID" value="ORUFI09G13360"/>
</dbReference>
<dbReference type="Gene3D" id="3.10.350.10">
    <property type="entry name" value="LysM domain"/>
    <property type="match status" value="1"/>
</dbReference>
<feature type="chain" id="PRO_5011032661" description="LysM domain-containing protein" evidence="6">
    <location>
        <begin position="24"/>
        <end position="632"/>
    </location>
</feature>
<dbReference type="Gene3D" id="1.20.1250.20">
    <property type="entry name" value="MFS general substrate transporter like domains"/>
    <property type="match status" value="1"/>
</dbReference>
<dbReference type="Gramene" id="ORUFI09G13360.2">
    <property type="protein sequence ID" value="ORUFI09G13360.2"/>
    <property type="gene ID" value="ORUFI09G13360"/>
</dbReference>
<dbReference type="eggNOG" id="KOG0254">
    <property type="taxonomic scope" value="Eukaryota"/>
</dbReference>
<reference evidence="9" key="1">
    <citation type="submission" date="2013-06" db="EMBL/GenBank/DDBJ databases">
        <authorList>
            <person name="Zhao Q."/>
        </authorList>
    </citation>
    <scope>NUCLEOTIDE SEQUENCE</scope>
    <source>
        <strain evidence="9">cv. W1943</strain>
    </source>
</reference>
<accession>A0A0E0QS79</accession>
<dbReference type="InterPro" id="IPR036779">
    <property type="entry name" value="LysM_dom_sf"/>
</dbReference>
<evidence type="ECO:0000313" key="9">
    <source>
        <dbReference type="Proteomes" id="UP000008022"/>
    </source>
</evidence>
<dbReference type="SMART" id="SM00257">
    <property type="entry name" value="LysM"/>
    <property type="match status" value="2"/>
</dbReference>
<dbReference type="EnsemblPlants" id="ORUFI09G13360.2">
    <property type="protein sequence ID" value="ORUFI09G13360.2"/>
    <property type="gene ID" value="ORUFI09G13360"/>
</dbReference>
<feature type="transmembrane region" description="Helical" evidence="5">
    <location>
        <begin position="400"/>
        <end position="420"/>
    </location>
</feature>
<comment type="subcellular location">
    <subcellularLocation>
        <location evidence="1">Membrane</location>
    </subcellularLocation>
</comment>
<feature type="transmembrane region" description="Helical" evidence="5">
    <location>
        <begin position="558"/>
        <end position="578"/>
    </location>
</feature>
<dbReference type="SUPFAM" id="SSF103473">
    <property type="entry name" value="MFS general substrate transporter"/>
    <property type="match status" value="1"/>
</dbReference>
<dbReference type="InterPro" id="IPR005828">
    <property type="entry name" value="MFS_sugar_transport-like"/>
</dbReference>
<dbReference type="Gramene" id="ORUFI09G13360.1">
    <property type="protein sequence ID" value="ORUFI09G13360.1"/>
    <property type="gene ID" value="ORUFI09G13360"/>
</dbReference>
<dbReference type="PANTHER" id="PTHR33734">
    <property type="entry name" value="LYSM DOMAIN-CONTAINING GPI-ANCHORED PROTEIN 2"/>
    <property type="match status" value="1"/>
</dbReference>
<dbReference type="AlphaFoldDB" id="A0A0E0QS79"/>
<dbReference type="HOGENOM" id="CLU_433063_0_0_1"/>
<dbReference type="GO" id="GO:0022857">
    <property type="term" value="F:transmembrane transporter activity"/>
    <property type="evidence" value="ECO:0007669"/>
    <property type="project" value="InterPro"/>
</dbReference>
<organism evidence="8 9">
    <name type="scientific">Oryza rufipogon</name>
    <name type="common">Brownbeard rice</name>
    <name type="synonym">Asian wild rice</name>
    <dbReference type="NCBI Taxonomy" id="4529"/>
    <lineage>
        <taxon>Eukaryota</taxon>
        <taxon>Viridiplantae</taxon>
        <taxon>Streptophyta</taxon>
        <taxon>Embryophyta</taxon>
        <taxon>Tracheophyta</taxon>
        <taxon>Spermatophyta</taxon>
        <taxon>Magnoliopsida</taxon>
        <taxon>Liliopsida</taxon>
        <taxon>Poales</taxon>
        <taxon>Poaceae</taxon>
        <taxon>BOP clade</taxon>
        <taxon>Oryzoideae</taxon>
        <taxon>Oryzeae</taxon>
        <taxon>Oryzinae</taxon>
        <taxon>Oryza</taxon>
    </lineage>
</organism>
<dbReference type="Proteomes" id="UP000008022">
    <property type="component" value="Unassembled WGS sequence"/>
</dbReference>
<evidence type="ECO:0000256" key="3">
    <source>
        <dbReference type="ARBA" id="ARBA00022989"/>
    </source>
</evidence>
<dbReference type="Pfam" id="PF00083">
    <property type="entry name" value="Sugar_tr"/>
    <property type="match status" value="1"/>
</dbReference>
<feature type="transmembrane region" description="Helical" evidence="5">
    <location>
        <begin position="524"/>
        <end position="546"/>
    </location>
</feature>
<dbReference type="STRING" id="4529.A0A0E0QS79"/>
<dbReference type="OMA" id="VNDMANA"/>
<evidence type="ECO:0000259" key="7">
    <source>
        <dbReference type="PROSITE" id="PS51782"/>
    </source>
</evidence>
<evidence type="ECO:0000256" key="1">
    <source>
        <dbReference type="ARBA" id="ARBA00004370"/>
    </source>
</evidence>
<keyword evidence="6" id="KW-0732">Signal</keyword>
<evidence type="ECO:0000256" key="2">
    <source>
        <dbReference type="ARBA" id="ARBA00022692"/>
    </source>
</evidence>
<dbReference type="PROSITE" id="PS51782">
    <property type="entry name" value="LYSM"/>
    <property type="match status" value="1"/>
</dbReference>
<dbReference type="GO" id="GO:0016020">
    <property type="term" value="C:membrane"/>
    <property type="evidence" value="ECO:0007669"/>
    <property type="project" value="UniProtKB-SubCell"/>
</dbReference>
<evidence type="ECO:0000256" key="6">
    <source>
        <dbReference type="SAM" id="SignalP"/>
    </source>
</evidence>
<reference evidence="8" key="2">
    <citation type="submission" date="2015-06" db="UniProtKB">
        <authorList>
            <consortium name="EnsemblPlants"/>
        </authorList>
    </citation>
    <scope>IDENTIFICATION</scope>
</reference>
<keyword evidence="2 5" id="KW-0812">Transmembrane</keyword>
<sequence>MPPPLLLLLLLAAAAAAVAPARSKSTLESCSSSTACPALLSYTLYADLKLAELAALFSADPLAILAANSIDFAVPDPADRILPAGLPLRVPVPCACSDGIRRVTTVRYVARPGDTLASVASSVYGGLTTPDWISDSNGILGAKPDAAVDAGTTLFVPLHCACFGGVDNGLPAVYLTYVAGKGDTVAAVAQRYRTTATDLMSVNDMATPELAAGDIIVVPLPACTSSFPAFTADYGLAVANGTYAVTANRLFCVPAPLADSTCSSMQCANSSMMLGNFTLLMTSSGCSVTSCSYGGFVNGTILTTLTTALKPQCPGIKFVLNYVSVHHFCLEKPRLYAALAFRAGPHQYPPLIPPPTSSFFETYLGPSPTPMASEGGVMAGMAPTSTPAASSGPPPAGRHVVGDVLGAFALCLVGNLLCLISDVYAVALIGGSLFFLQQFAGINGVLYFSSLTFHDVGITSGILASLYVGITNFAGAIVASILMDKQGRKKLLTGSYLGMALAMFLIVYAISFPLDEGVSHGLSITGTLLYIFTFAIGAGPVTGIIIPELSGARTRSKVMGFSFTVHWICNFLVGLYFLELVKKLGVGAVYAGFGGVSFLSALFAYNFIVETKGRSLEEIEMSLSPAAPGKRE</sequence>
<feature type="transmembrane region" description="Helical" evidence="5">
    <location>
        <begin position="427"/>
        <end position="449"/>
    </location>
</feature>
<evidence type="ECO:0000256" key="4">
    <source>
        <dbReference type="ARBA" id="ARBA00023136"/>
    </source>
</evidence>
<name>A0A0E0QS79_ORYRU</name>
<feature type="transmembrane region" description="Helical" evidence="5">
    <location>
        <begin position="584"/>
        <end position="608"/>
    </location>
</feature>
<dbReference type="CDD" id="cd00118">
    <property type="entry name" value="LysM"/>
    <property type="match status" value="1"/>
</dbReference>
<evidence type="ECO:0000256" key="5">
    <source>
        <dbReference type="SAM" id="Phobius"/>
    </source>
</evidence>
<feature type="transmembrane region" description="Helical" evidence="5">
    <location>
        <begin position="461"/>
        <end position="482"/>
    </location>
</feature>
<evidence type="ECO:0000313" key="8">
    <source>
        <dbReference type="EnsemblPlants" id="ORUFI09G13360.1"/>
    </source>
</evidence>
<dbReference type="PANTHER" id="PTHR33734:SF29">
    <property type="entry name" value="LYSM DOMAIN-CONTAINING GPI-ANCHORED PROTEIN LYP4"/>
    <property type="match status" value="1"/>
</dbReference>
<proteinExistence type="predicted"/>